<evidence type="ECO:0000313" key="1">
    <source>
        <dbReference type="EMBL" id="RFM34383.1"/>
    </source>
</evidence>
<organism evidence="1 2">
    <name type="scientific">Chitinophaga silvisoli</name>
    <dbReference type="NCBI Taxonomy" id="2291814"/>
    <lineage>
        <taxon>Bacteria</taxon>
        <taxon>Pseudomonadati</taxon>
        <taxon>Bacteroidota</taxon>
        <taxon>Chitinophagia</taxon>
        <taxon>Chitinophagales</taxon>
        <taxon>Chitinophagaceae</taxon>
        <taxon>Chitinophaga</taxon>
    </lineage>
</organism>
<protein>
    <submittedName>
        <fullName evidence="1">Uncharacterized protein</fullName>
    </submittedName>
</protein>
<proteinExistence type="predicted"/>
<accession>A0A3E1P2G1</accession>
<dbReference type="Proteomes" id="UP000261174">
    <property type="component" value="Unassembled WGS sequence"/>
</dbReference>
<evidence type="ECO:0000313" key="2">
    <source>
        <dbReference type="Proteomes" id="UP000261174"/>
    </source>
</evidence>
<gene>
    <name evidence="1" type="ORF">DXN04_13960</name>
</gene>
<comment type="caution">
    <text evidence="1">The sequence shown here is derived from an EMBL/GenBank/DDBJ whole genome shotgun (WGS) entry which is preliminary data.</text>
</comment>
<sequence length="87" mass="9132">MTRFAYTALTLMTYVRVNRTEISQAVTVIPGITSIDLIAQIITFLTGEIAGIITTSLTGAITEAIAGTITIITILTGIITTTTSPAE</sequence>
<reference evidence="1 2" key="1">
    <citation type="submission" date="2018-08" db="EMBL/GenBank/DDBJ databases">
        <title>Chitinophaga sp. K20C18050901, a novel bacterium isolated from forest soil.</title>
        <authorList>
            <person name="Wang C."/>
        </authorList>
    </citation>
    <scope>NUCLEOTIDE SEQUENCE [LARGE SCALE GENOMIC DNA]</scope>
    <source>
        <strain evidence="1 2">K20C18050901</strain>
    </source>
</reference>
<dbReference type="AlphaFoldDB" id="A0A3E1P2G1"/>
<keyword evidence="2" id="KW-1185">Reference proteome</keyword>
<name>A0A3E1P2G1_9BACT</name>
<dbReference type="EMBL" id="QTJV01000004">
    <property type="protein sequence ID" value="RFM34383.1"/>
    <property type="molecule type" value="Genomic_DNA"/>
</dbReference>